<dbReference type="EMBL" id="JAVDQH010000007">
    <property type="protein sequence ID" value="MDR6244214.1"/>
    <property type="molecule type" value="Genomic_DNA"/>
</dbReference>
<accession>A0ABU1IY80</accession>
<reference evidence="1 2" key="1">
    <citation type="submission" date="2023-07" db="EMBL/GenBank/DDBJ databases">
        <title>Genomic Encyclopedia of Type Strains, Phase IV (KMG-IV): sequencing the most valuable type-strain genomes for metagenomic binning, comparative biology and taxonomic classification.</title>
        <authorList>
            <person name="Goeker M."/>
        </authorList>
    </citation>
    <scope>NUCLEOTIDE SEQUENCE [LARGE SCALE GENOMIC DNA]</scope>
    <source>
        <strain evidence="1 2">DSM 22170</strain>
    </source>
</reference>
<sequence length="128" mass="14994">MKKLTNVEITLEQFMHYIQSGYNHFINVEVQDTGEMKYLDLSGMTFEYCYLALDFTGSMFRETNFKACNLKTCVFESADLSCSCFLDCALCSTNFKNAKVDHIVFERNYFHLYLLDITDLYSMINEEL</sequence>
<keyword evidence="2" id="KW-1185">Reference proteome</keyword>
<dbReference type="Proteomes" id="UP001185028">
    <property type="component" value="Unassembled WGS sequence"/>
</dbReference>
<name>A0ABU1IY80_9BACL</name>
<gene>
    <name evidence="1" type="ORF">JOC58_002107</name>
</gene>
<dbReference type="SUPFAM" id="SSF141571">
    <property type="entry name" value="Pentapeptide repeat-like"/>
    <property type="match status" value="1"/>
</dbReference>
<evidence type="ECO:0000313" key="2">
    <source>
        <dbReference type="Proteomes" id="UP001185028"/>
    </source>
</evidence>
<comment type="caution">
    <text evidence="1">The sequence shown here is derived from an EMBL/GenBank/DDBJ whole genome shotgun (WGS) entry which is preliminary data.</text>
</comment>
<dbReference type="Pfam" id="PF00805">
    <property type="entry name" value="Pentapeptide"/>
    <property type="match status" value="1"/>
</dbReference>
<organism evidence="1 2">
    <name type="scientific">Paenibacillus hunanensis</name>
    <dbReference type="NCBI Taxonomy" id="539262"/>
    <lineage>
        <taxon>Bacteria</taxon>
        <taxon>Bacillati</taxon>
        <taxon>Bacillota</taxon>
        <taxon>Bacilli</taxon>
        <taxon>Bacillales</taxon>
        <taxon>Paenibacillaceae</taxon>
        <taxon>Paenibacillus</taxon>
    </lineage>
</organism>
<protein>
    <submittedName>
        <fullName evidence="1">Uncharacterized protein YjbI with pentapeptide repeats</fullName>
    </submittedName>
</protein>
<proteinExistence type="predicted"/>
<dbReference type="RefSeq" id="WP_188776269.1">
    <property type="nucleotide sequence ID" value="NZ_BMMB01000006.1"/>
</dbReference>
<dbReference type="Gene3D" id="2.160.20.80">
    <property type="entry name" value="E3 ubiquitin-protein ligase SopA"/>
    <property type="match status" value="1"/>
</dbReference>
<dbReference type="InterPro" id="IPR001646">
    <property type="entry name" value="5peptide_repeat"/>
</dbReference>
<evidence type="ECO:0000313" key="1">
    <source>
        <dbReference type="EMBL" id="MDR6244214.1"/>
    </source>
</evidence>